<dbReference type="Gene3D" id="1.10.287.130">
    <property type="match status" value="1"/>
</dbReference>
<dbReference type="InterPro" id="IPR003594">
    <property type="entry name" value="HATPase_dom"/>
</dbReference>
<evidence type="ECO:0000256" key="10">
    <source>
        <dbReference type="ARBA" id="ARBA00023136"/>
    </source>
</evidence>
<sequence>MAGNLNKIPDMKDAGEDWQEFEFVRITNNFEEKHAARAKTFTLPQGFYLLVGRDVEEFNKFSAVILNAMIYGLAMTVLFGLIGGVLTSRNFTRRIDSINRTSSDIMAGDLSRRIPVRGSGDEIDQLGVNLNMMLSRIESLMNGMRDVTDNIAHDLRSPINRVRNKLEVTLMKPASPEDYKKIMQETIAEADELLAVFNALLSVAQLESGARDIQKEMLDVVDLIKQAVEFMEPAGEEIGVHFDLDLPEDPLFIKAARPLMSQAIINLIDNSLKYGRSNDPVISVGITTSKDTLTIYVSDNGPGIPPTDMSRVTERFVRLDASRNRPGSGLGLSLVSAIAQRHGGELCLQQNLPQGLRAEIVLTLDT</sequence>
<feature type="domain" description="Histidine kinase" evidence="12">
    <location>
        <begin position="150"/>
        <end position="366"/>
    </location>
</feature>
<evidence type="ECO:0000256" key="3">
    <source>
        <dbReference type="ARBA" id="ARBA00012438"/>
    </source>
</evidence>
<dbReference type="Proteomes" id="UP000016762">
    <property type="component" value="Unassembled WGS sequence"/>
</dbReference>
<dbReference type="CDD" id="cd06225">
    <property type="entry name" value="HAMP"/>
    <property type="match status" value="1"/>
</dbReference>
<dbReference type="Pfam" id="PF00672">
    <property type="entry name" value="HAMP"/>
    <property type="match status" value="1"/>
</dbReference>
<evidence type="ECO:0000259" key="12">
    <source>
        <dbReference type="PROSITE" id="PS50109"/>
    </source>
</evidence>
<dbReference type="CDD" id="cd00075">
    <property type="entry name" value="HATPase"/>
    <property type="match status" value="1"/>
</dbReference>
<dbReference type="EMBL" id="AWXE01000001">
    <property type="protein sequence ID" value="ERL47746.1"/>
    <property type="molecule type" value="Genomic_DNA"/>
</dbReference>
<dbReference type="GO" id="GO:0005886">
    <property type="term" value="C:plasma membrane"/>
    <property type="evidence" value="ECO:0007669"/>
    <property type="project" value="TreeGrafter"/>
</dbReference>
<dbReference type="InterPro" id="IPR036097">
    <property type="entry name" value="HisK_dim/P_sf"/>
</dbReference>
<comment type="caution">
    <text evidence="14">The sequence shown here is derived from an EMBL/GenBank/DDBJ whole genome shotgun (WGS) entry which is preliminary data.</text>
</comment>
<dbReference type="PANTHER" id="PTHR45436">
    <property type="entry name" value="SENSOR HISTIDINE KINASE YKOH"/>
    <property type="match status" value="1"/>
</dbReference>
<dbReference type="InterPro" id="IPR036890">
    <property type="entry name" value="HATPase_C_sf"/>
</dbReference>
<dbReference type="InterPro" id="IPR004358">
    <property type="entry name" value="Sig_transdc_His_kin-like_C"/>
</dbReference>
<dbReference type="Gene3D" id="3.30.565.10">
    <property type="entry name" value="Histidine kinase-like ATPase, C-terminal domain"/>
    <property type="match status" value="1"/>
</dbReference>
<dbReference type="AlphaFoldDB" id="U2XXW6"/>
<feature type="domain" description="HAMP" evidence="13">
    <location>
        <begin position="89"/>
        <end position="142"/>
    </location>
</feature>
<dbReference type="SMART" id="SM00304">
    <property type="entry name" value="HAMP"/>
    <property type="match status" value="1"/>
</dbReference>
<name>U2XXW6_9PROT</name>
<evidence type="ECO:0000256" key="1">
    <source>
        <dbReference type="ARBA" id="ARBA00000085"/>
    </source>
</evidence>
<dbReference type="InterPro" id="IPR050428">
    <property type="entry name" value="TCS_sensor_his_kinase"/>
</dbReference>
<accession>U2XXW6</accession>
<keyword evidence="15" id="KW-1185">Reference proteome</keyword>
<dbReference type="SUPFAM" id="SSF47384">
    <property type="entry name" value="Homodimeric domain of signal transducing histidine kinase"/>
    <property type="match status" value="1"/>
</dbReference>
<dbReference type="Gene3D" id="6.10.340.10">
    <property type="match status" value="1"/>
</dbReference>
<keyword evidence="7" id="KW-0418">Kinase</keyword>
<keyword evidence="8 11" id="KW-1133">Transmembrane helix</keyword>
<keyword evidence="5" id="KW-0808">Transferase</keyword>
<evidence type="ECO:0000256" key="2">
    <source>
        <dbReference type="ARBA" id="ARBA00004370"/>
    </source>
</evidence>
<dbReference type="SUPFAM" id="SSF158472">
    <property type="entry name" value="HAMP domain-like"/>
    <property type="match status" value="1"/>
</dbReference>
<evidence type="ECO:0000256" key="9">
    <source>
        <dbReference type="ARBA" id="ARBA00023012"/>
    </source>
</evidence>
<dbReference type="SMART" id="SM00387">
    <property type="entry name" value="HATPase_c"/>
    <property type="match status" value="1"/>
</dbReference>
<dbReference type="PRINTS" id="PR00344">
    <property type="entry name" value="BCTRLSENSOR"/>
</dbReference>
<evidence type="ECO:0000256" key="8">
    <source>
        <dbReference type="ARBA" id="ARBA00022989"/>
    </source>
</evidence>
<reference evidence="14 15" key="1">
    <citation type="journal article" date="2014" name="FEMS Microbiol. Ecol.">
        <title>Genomic differentiation among two strains of the PS1 clade isolated from geographically separated marine habitats.</title>
        <authorList>
            <person name="Jimenez-Infante F."/>
            <person name="Ngugi D.K."/>
            <person name="Alam I."/>
            <person name="Rashid M."/>
            <person name="Baalawi W."/>
            <person name="Kamau A.A."/>
            <person name="Bajic V.B."/>
            <person name="Stingl U."/>
        </authorList>
    </citation>
    <scope>NUCLEOTIDE SEQUENCE [LARGE SCALE GENOMIC DNA]</scope>
    <source>
        <strain evidence="14 15">RS24</strain>
    </source>
</reference>
<evidence type="ECO:0000259" key="13">
    <source>
        <dbReference type="PROSITE" id="PS50885"/>
    </source>
</evidence>
<keyword evidence="6 11" id="KW-0812">Transmembrane</keyword>
<evidence type="ECO:0000313" key="14">
    <source>
        <dbReference type="EMBL" id="ERL47746.1"/>
    </source>
</evidence>
<dbReference type="Pfam" id="PF00512">
    <property type="entry name" value="HisKA"/>
    <property type="match status" value="1"/>
</dbReference>
<dbReference type="EC" id="2.7.13.3" evidence="3"/>
<dbReference type="PANTHER" id="PTHR45436:SF8">
    <property type="entry name" value="HISTIDINE KINASE"/>
    <property type="match status" value="1"/>
</dbReference>
<evidence type="ECO:0000313" key="15">
    <source>
        <dbReference type="Proteomes" id="UP000016762"/>
    </source>
</evidence>
<gene>
    <name evidence="14" type="primary">blt</name>
    <name evidence="14" type="ORF">RS24_00721</name>
</gene>
<dbReference type="InterPro" id="IPR003661">
    <property type="entry name" value="HisK_dim/P_dom"/>
</dbReference>
<dbReference type="InterPro" id="IPR003660">
    <property type="entry name" value="HAMP_dom"/>
</dbReference>
<evidence type="ECO:0000256" key="11">
    <source>
        <dbReference type="SAM" id="Phobius"/>
    </source>
</evidence>
<evidence type="ECO:0000256" key="7">
    <source>
        <dbReference type="ARBA" id="ARBA00022777"/>
    </source>
</evidence>
<feature type="transmembrane region" description="Helical" evidence="11">
    <location>
        <begin position="64"/>
        <end position="86"/>
    </location>
</feature>
<dbReference type="Pfam" id="PF02518">
    <property type="entry name" value="HATPase_c"/>
    <property type="match status" value="1"/>
</dbReference>
<proteinExistence type="predicted"/>
<evidence type="ECO:0000256" key="6">
    <source>
        <dbReference type="ARBA" id="ARBA00022692"/>
    </source>
</evidence>
<dbReference type="PROSITE" id="PS50109">
    <property type="entry name" value="HIS_KIN"/>
    <property type="match status" value="1"/>
</dbReference>
<dbReference type="eggNOG" id="COG2205">
    <property type="taxonomic scope" value="Bacteria"/>
</dbReference>
<dbReference type="CDD" id="cd00082">
    <property type="entry name" value="HisKA"/>
    <property type="match status" value="1"/>
</dbReference>
<organism evidence="14 15">
    <name type="scientific">Candidatus Micropelagius thuwalensis</name>
    <dbReference type="NCBI Taxonomy" id="1397666"/>
    <lineage>
        <taxon>Bacteria</taxon>
        <taxon>Pseudomonadati</taxon>
        <taxon>Pseudomonadota</taxon>
        <taxon>Alphaproteobacteria</taxon>
        <taxon>PS1 clade</taxon>
        <taxon>Candidatus Micropelagius</taxon>
    </lineage>
</organism>
<dbReference type="SUPFAM" id="SSF55874">
    <property type="entry name" value="ATPase domain of HSP90 chaperone/DNA topoisomerase II/histidine kinase"/>
    <property type="match status" value="1"/>
</dbReference>
<dbReference type="InterPro" id="IPR005467">
    <property type="entry name" value="His_kinase_dom"/>
</dbReference>
<comment type="subcellular location">
    <subcellularLocation>
        <location evidence="2">Membrane</location>
    </subcellularLocation>
</comment>
<dbReference type="STRING" id="1397666.RS24_00721"/>
<comment type="catalytic activity">
    <reaction evidence="1">
        <text>ATP + protein L-histidine = ADP + protein N-phospho-L-histidine.</text>
        <dbReference type="EC" id="2.7.13.3"/>
    </reaction>
</comment>
<keyword evidence="4" id="KW-0597">Phosphoprotein</keyword>
<evidence type="ECO:0000256" key="4">
    <source>
        <dbReference type="ARBA" id="ARBA00022553"/>
    </source>
</evidence>
<dbReference type="GO" id="GO:0000155">
    <property type="term" value="F:phosphorelay sensor kinase activity"/>
    <property type="evidence" value="ECO:0007669"/>
    <property type="project" value="InterPro"/>
</dbReference>
<protein>
    <recommendedName>
        <fullName evidence="3">histidine kinase</fullName>
        <ecNumber evidence="3">2.7.13.3</ecNumber>
    </recommendedName>
</protein>
<dbReference type="PROSITE" id="PS50885">
    <property type="entry name" value="HAMP"/>
    <property type="match status" value="1"/>
</dbReference>
<keyword evidence="9" id="KW-0902">Two-component regulatory system</keyword>
<dbReference type="SMART" id="SM00388">
    <property type="entry name" value="HisKA"/>
    <property type="match status" value="1"/>
</dbReference>
<keyword evidence="10 11" id="KW-0472">Membrane</keyword>
<evidence type="ECO:0000256" key="5">
    <source>
        <dbReference type="ARBA" id="ARBA00022679"/>
    </source>
</evidence>